<dbReference type="SMART" id="SM00404">
    <property type="entry name" value="PTPc_motif"/>
    <property type="match status" value="1"/>
</dbReference>
<dbReference type="PRINTS" id="PR00700">
    <property type="entry name" value="PRTYPHPHTASE"/>
</dbReference>
<dbReference type="CDD" id="cd18533">
    <property type="entry name" value="PTP_fungal"/>
    <property type="match status" value="1"/>
</dbReference>
<dbReference type="SMART" id="SM00194">
    <property type="entry name" value="PTPc"/>
    <property type="match status" value="1"/>
</dbReference>
<dbReference type="RefSeq" id="XP_066657622.1">
    <property type="nucleotide sequence ID" value="XM_066796945.1"/>
</dbReference>
<dbReference type="InterPro" id="IPR016130">
    <property type="entry name" value="Tyr_Pase_AS"/>
</dbReference>
<evidence type="ECO:0000313" key="5">
    <source>
        <dbReference type="EMBL" id="KAK7540691.1"/>
    </source>
</evidence>
<gene>
    <name evidence="5" type="ORF">J3D65DRAFT_549250</name>
</gene>
<dbReference type="InterPro" id="IPR000387">
    <property type="entry name" value="Tyr_Pase_dom"/>
</dbReference>
<dbReference type="PANTHER" id="PTHR19134">
    <property type="entry name" value="RECEPTOR-TYPE TYROSINE-PROTEIN PHOSPHATASE"/>
    <property type="match status" value="1"/>
</dbReference>
<organism evidence="5 6">
    <name type="scientific">Phyllosticta citribraziliensis</name>
    <dbReference type="NCBI Taxonomy" id="989973"/>
    <lineage>
        <taxon>Eukaryota</taxon>
        <taxon>Fungi</taxon>
        <taxon>Dikarya</taxon>
        <taxon>Ascomycota</taxon>
        <taxon>Pezizomycotina</taxon>
        <taxon>Dothideomycetes</taxon>
        <taxon>Dothideomycetes incertae sedis</taxon>
        <taxon>Botryosphaeriales</taxon>
        <taxon>Phyllostictaceae</taxon>
        <taxon>Phyllosticta</taxon>
    </lineage>
</organism>
<dbReference type="InterPro" id="IPR003595">
    <property type="entry name" value="Tyr_Pase_cat"/>
</dbReference>
<evidence type="ECO:0000256" key="1">
    <source>
        <dbReference type="ARBA" id="ARBA00009649"/>
    </source>
</evidence>
<feature type="compositionally biased region" description="Polar residues" evidence="2">
    <location>
        <begin position="25"/>
        <end position="37"/>
    </location>
</feature>
<reference evidence="5 6" key="1">
    <citation type="submission" date="2024-04" db="EMBL/GenBank/DDBJ databases">
        <title>Phyllosticta paracitricarpa is synonymous to the EU quarantine fungus P. citricarpa based on phylogenomic analyses.</title>
        <authorList>
            <consortium name="Lawrence Berkeley National Laboratory"/>
            <person name="Van ingen-buijs V.A."/>
            <person name="Van westerhoven A.C."/>
            <person name="Haridas S."/>
            <person name="Skiadas P."/>
            <person name="Martin F."/>
            <person name="Groenewald J.Z."/>
            <person name="Crous P.W."/>
            <person name="Seidl M.F."/>
        </authorList>
    </citation>
    <scope>NUCLEOTIDE SEQUENCE [LARGE SCALE GENOMIC DNA]</scope>
    <source>
        <strain evidence="5 6">CPC 17464</strain>
    </source>
</reference>
<feature type="compositionally biased region" description="Basic and acidic residues" evidence="2">
    <location>
        <begin position="432"/>
        <end position="444"/>
    </location>
</feature>
<dbReference type="GeneID" id="92029851"/>
<comment type="caution">
    <text evidence="5">The sequence shown here is derived from an EMBL/GenBank/DDBJ whole genome shotgun (WGS) entry which is preliminary data.</text>
</comment>
<dbReference type="InterPro" id="IPR029021">
    <property type="entry name" value="Prot-tyrosine_phosphatase-like"/>
</dbReference>
<name>A0ABR1M3L6_9PEZI</name>
<protein>
    <submittedName>
        <fullName evidence="5">Protein-tyrosine phosphatase-like protein</fullName>
    </submittedName>
</protein>
<dbReference type="Gene3D" id="3.90.190.10">
    <property type="entry name" value="Protein tyrosine phosphatase superfamily"/>
    <property type="match status" value="1"/>
</dbReference>
<feature type="domain" description="Tyrosine-protein phosphatase" evidence="3">
    <location>
        <begin position="143"/>
        <end position="400"/>
    </location>
</feature>
<dbReference type="Proteomes" id="UP001360953">
    <property type="component" value="Unassembled WGS sequence"/>
</dbReference>
<evidence type="ECO:0000259" key="4">
    <source>
        <dbReference type="PROSITE" id="PS50056"/>
    </source>
</evidence>
<evidence type="ECO:0000259" key="3">
    <source>
        <dbReference type="PROSITE" id="PS50055"/>
    </source>
</evidence>
<dbReference type="PROSITE" id="PS50055">
    <property type="entry name" value="TYR_PHOSPHATASE_PTP"/>
    <property type="match status" value="1"/>
</dbReference>
<proteinExistence type="inferred from homology"/>
<sequence length="467" mass="52033">MTTPPPPLQVPASPTSSKRSRSHESIPSSATVSSLSVNGPLPASASGASRTNSQETATDKAPIPLFLSHTKTGRLSWILFCRKEATAWCYQEARLTLECAEIHQKFVELEWQQRNRLAHTGTPANNGTSAQWVRVSGDVPSQRNRYLNVDPFVNNCVKLHVPQGQDGYINASPIVLRSSKTGNAKNFIATQGPRDNTHSHMWRMIWHECASPAVVVMLTQTHESGREKCFRYYPQDMDSPTVVINEQDEFGDGTAWEITLISLTEDEHTRSKIRELEMKDRKTGESKTVWHLLFEAWPDFSVPEGADKEALLNLIPLSLTKNCSNPGNPRIVHCSAGVGRSGTFVALDHLLSELAEGSLDEVPDDQDPIEETVEALRTQRMMMVQGESQFALLYETMREKWIERWRSRMGLPPRASSSPPNEGIPSWNGVGAEKHAASEDEEREAKVARLATELEAEMRQNAAAAER</sequence>
<dbReference type="PROSITE" id="PS00383">
    <property type="entry name" value="TYR_PHOSPHATASE_1"/>
    <property type="match status" value="1"/>
</dbReference>
<evidence type="ECO:0000313" key="6">
    <source>
        <dbReference type="Proteomes" id="UP001360953"/>
    </source>
</evidence>
<feature type="compositionally biased region" description="Polar residues" evidence="2">
    <location>
        <begin position="46"/>
        <end position="56"/>
    </location>
</feature>
<accession>A0ABR1M3L6</accession>
<feature type="region of interest" description="Disordered" evidence="2">
    <location>
        <begin position="1"/>
        <end position="57"/>
    </location>
</feature>
<feature type="region of interest" description="Disordered" evidence="2">
    <location>
        <begin position="410"/>
        <end position="444"/>
    </location>
</feature>
<dbReference type="SUPFAM" id="SSF52799">
    <property type="entry name" value="(Phosphotyrosine protein) phosphatases II"/>
    <property type="match status" value="1"/>
</dbReference>
<evidence type="ECO:0000256" key="2">
    <source>
        <dbReference type="SAM" id="MobiDB-lite"/>
    </source>
</evidence>
<dbReference type="EMBL" id="JBBPEH010000003">
    <property type="protein sequence ID" value="KAK7540691.1"/>
    <property type="molecule type" value="Genomic_DNA"/>
</dbReference>
<dbReference type="InterPro" id="IPR000242">
    <property type="entry name" value="PTP_cat"/>
</dbReference>
<comment type="similarity">
    <text evidence="1">Belongs to the protein-tyrosine phosphatase family. Non-receptor class subfamily.</text>
</comment>
<dbReference type="PANTHER" id="PTHR19134:SF449">
    <property type="entry name" value="TYROSINE-PROTEIN PHOSPHATASE 1"/>
    <property type="match status" value="1"/>
</dbReference>
<dbReference type="Pfam" id="PF00102">
    <property type="entry name" value="Y_phosphatase"/>
    <property type="match status" value="1"/>
</dbReference>
<keyword evidence="6" id="KW-1185">Reference proteome</keyword>
<feature type="domain" description="Tyrosine specific protein phosphatases" evidence="4">
    <location>
        <begin position="309"/>
        <end position="391"/>
    </location>
</feature>
<dbReference type="InterPro" id="IPR050348">
    <property type="entry name" value="Protein-Tyr_Phosphatase"/>
</dbReference>
<dbReference type="PROSITE" id="PS50056">
    <property type="entry name" value="TYR_PHOSPHATASE_2"/>
    <property type="match status" value="1"/>
</dbReference>